<dbReference type="OrthoDB" id="438553at2759"/>
<accession>A0A9W8YH62</accession>
<dbReference type="SUPFAM" id="SSF54373">
    <property type="entry name" value="FAD-linked reductases, C-terminal domain"/>
    <property type="match status" value="1"/>
</dbReference>
<comment type="catalytic activity">
    <reaction evidence="10 11">
        <text>protoporphyrinogen IX + 3 O2 = protoporphyrin IX + 3 H2O2</text>
        <dbReference type="Rhea" id="RHEA:25576"/>
        <dbReference type="ChEBI" id="CHEBI:15379"/>
        <dbReference type="ChEBI" id="CHEBI:16240"/>
        <dbReference type="ChEBI" id="CHEBI:57306"/>
        <dbReference type="ChEBI" id="CHEBI:57307"/>
        <dbReference type="EC" id="1.3.3.4"/>
    </reaction>
</comment>
<comment type="function">
    <text evidence="1 11">Catalyzes the 6-electron oxidation of protoporphyrinogen-IX to form protoporphyrin-IX.</text>
</comment>
<dbReference type="InterPro" id="IPR002937">
    <property type="entry name" value="Amino_oxidase"/>
</dbReference>
<gene>
    <name evidence="13" type="primary">HEM14</name>
    <name evidence="13" type="ORF">N0V83_001058</name>
</gene>
<evidence type="ECO:0000256" key="1">
    <source>
        <dbReference type="ARBA" id="ARBA00002600"/>
    </source>
</evidence>
<organism evidence="13 14">
    <name type="scientific">Neocucurbitaria cava</name>
    <dbReference type="NCBI Taxonomy" id="798079"/>
    <lineage>
        <taxon>Eukaryota</taxon>
        <taxon>Fungi</taxon>
        <taxon>Dikarya</taxon>
        <taxon>Ascomycota</taxon>
        <taxon>Pezizomycotina</taxon>
        <taxon>Dothideomycetes</taxon>
        <taxon>Pleosporomycetidae</taxon>
        <taxon>Pleosporales</taxon>
        <taxon>Pleosporineae</taxon>
        <taxon>Cucurbitariaceae</taxon>
        <taxon>Neocucurbitaria</taxon>
    </lineage>
</organism>
<evidence type="ECO:0000256" key="3">
    <source>
        <dbReference type="ARBA" id="ARBA00010551"/>
    </source>
</evidence>
<dbReference type="AlphaFoldDB" id="A0A9W8YH62"/>
<dbReference type="PANTHER" id="PTHR42923">
    <property type="entry name" value="PROTOPORPHYRINOGEN OXIDASE"/>
    <property type="match status" value="1"/>
</dbReference>
<proteinExistence type="inferred from homology"/>
<dbReference type="Proteomes" id="UP001140560">
    <property type="component" value="Unassembled WGS sequence"/>
</dbReference>
<evidence type="ECO:0000256" key="10">
    <source>
        <dbReference type="ARBA" id="ARBA00047554"/>
    </source>
</evidence>
<dbReference type="InterPro" id="IPR036188">
    <property type="entry name" value="FAD/NAD-bd_sf"/>
</dbReference>
<dbReference type="InterPro" id="IPR004572">
    <property type="entry name" value="Protoporphyrinogen_oxidase"/>
</dbReference>
<evidence type="ECO:0000256" key="8">
    <source>
        <dbReference type="ARBA" id="ARBA00023133"/>
    </source>
</evidence>
<dbReference type="EC" id="1.3.3.4" evidence="4 11"/>
<dbReference type="InterPro" id="IPR050464">
    <property type="entry name" value="Zeta_carotene_desat/Oxidored"/>
</dbReference>
<dbReference type="GO" id="GO:0006782">
    <property type="term" value="P:protoporphyrinogen IX biosynthetic process"/>
    <property type="evidence" value="ECO:0007669"/>
    <property type="project" value="UniProtKB-UniRule"/>
</dbReference>
<evidence type="ECO:0000256" key="11">
    <source>
        <dbReference type="RuleBase" id="RU367069"/>
    </source>
</evidence>
<comment type="subcellular location">
    <subcellularLocation>
        <location evidence="11">Mitochondrion inner membrane</location>
    </subcellularLocation>
</comment>
<dbReference type="EMBL" id="JAPEUY010000002">
    <property type="protein sequence ID" value="KAJ4375781.1"/>
    <property type="molecule type" value="Genomic_DNA"/>
</dbReference>
<evidence type="ECO:0000259" key="12">
    <source>
        <dbReference type="Pfam" id="PF01593"/>
    </source>
</evidence>
<evidence type="ECO:0000256" key="5">
    <source>
        <dbReference type="ARBA" id="ARBA00022630"/>
    </source>
</evidence>
<dbReference type="PANTHER" id="PTHR42923:SF3">
    <property type="entry name" value="PROTOPORPHYRINOGEN OXIDASE"/>
    <property type="match status" value="1"/>
</dbReference>
<protein>
    <recommendedName>
        <fullName evidence="4 11">Protoporphyrinogen oxidase</fullName>
        <ecNumber evidence="4 11">1.3.3.4</ecNumber>
    </recommendedName>
</protein>
<keyword evidence="7 11" id="KW-0560">Oxidoreductase</keyword>
<reference evidence="13" key="1">
    <citation type="submission" date="2022-10" db="EMBL/GenBank/DDBJ databases">
        <title>Tapping the CABI collections for fungal endophytes: first genome assemblies for Collariella, Neodidymelliopsis, Ascochyta clinopodiicola, Didymella pomorum, Didymosphaeria variabile, Neocosmospora piperis and Neocucurbitaria cava.</title>
        <authorList>
            <person name="Hill R."/>
        </authorList>
    </citation>
    <scope>NUCLEOTIDE SEQUENCE</scope>
    <source>
        <strain evidence="13">IMI 356814</strain>
    </source>
</reference>
<evidence type="ECO:0000256" key="7">
    <source>
        <dbReference type="ARBA" id="ARBA00023002"/>
    </source>
</evidence>
<feature type="domain" description="Amine oxidase" evidence="12">
    <location>
        <begin position="88"/>
        <end position="567"/>
    </location>
</feature>
<dbReference type="Pfam" id="PF01593">
    <property type="entry name" value="Amino_oxidase"/>
    <property type="match status" value="1"/>
</dbReference>
<dbReference type="GO" id="GO:0004729">
    <property type="term" value="F:oxygen-dependent protoporphyrinogen oxidase activity"/>
    <property type="evidence" value="ECO:0007669"/>
    <property type="project" value="UniProtKB-UniRule"/>
</dbReference>
<dbReference type="GO" id="GO:0005743">
    <property type="term" value="C:mitochondrial inner membrane"/>
    <property type="evidence" value="ECO:0007669"/>
    <property type="project" value="UniProtKB-SubCell"/>
</dbReference>
<evidence type="ECO:0000313" key="14">
    <source>
        <dbReference type="Proteomes" id="UP001140560"/>
    </source>
</evidence>
<keyword evidence="6 11" id="KW-0274">FAD</keyword>
<keyword evidence="8 11" id="KW-0350">Heme biosynthesis</keyword>
<sequence length="568" mass="62439">MRLERCAASQLLESTLRAGAFRPRVQAQCLFHLRRSSSSLLTRQRRIPPLLSATSSLVPSSQCTHQHRYTSTSTTPYPPKIAILGGGIAGLSSAYFISREFPKSKVTIFEAGKETGGWIRSKRVAVDGGDVLFELGPRTLRNATVTASLIQDLGLIDDVIFTKRSEPGAKNRFIYFPDRLNRLPAEPPSLSDLFALWRSGILGGVLGMIKEPLMPKRPDSMSDETVGSFLARRVDKRIANNIVSAVFHGIYAGDIWQLSAKTLLNTPWQLEGRYGSALGGFFRMQSEDQRPQSVSLVHPYDLDMVKATNEEIDLDPEFVKNLKEAAMFTFKDGLQHLVRALQNAVETKGNVVVTTESPIQSFTPIESEAGPGVEVVSGNEGSTQTETFDLVVSTLRNNDLTPYVTVMTVNLYFPDPKLLPVEGFGYLIPQSIPFEQNPERALGVIFDSSAIRGQDNLPAPGGGTKLTVMLGGHWWDNWESYPSEEEGLEMARAVLKRHLNITAEPLAHCVNLARDAIPQYTLGYEDRARDFADGIESEFKGRLRVVGSQVNGVGVNDCVAGAWAVARG</sequence>
<evidence type="ECO:0000256" key="6">
    <source>
        <dbReference type="ARBA" id="ARBA00022827"/>
    </source>
</evidence>
<comment type="cofactor">
    <cofactor evidence="11">
        <name>FAD</name>
        <dbReference type="ChEBI" id="CHEBI:57692"/>
    </cofactor>
    <text evidence="11">Binds 1 FAD per subunit.</text>
</comment>
<keyword evidence="14" id="KW-1185">Reference proteome</keyword>
<evidence type="ECO:0000256" key="9">
    <source>
        <dbReference type="ARBA" id="ARBA00023244"/>
    </source>
</evidence>
<name>A0A9W8YH62_9PLEO</name>
<evidence type="ECO:0000256" key="2">
    <source>
        <dbReference type="ARBA" id="ARBA00005073"/>
    </source>
</evidence>
<comment type="caution">
    <text evidence="13">The sequence shown here is derived from an EMBL/GenBank/DDBJ whole genome shotgun (WGS) entry which is preliminary data.</text>
</comment>
<comment type="pathway">
    <text evidence="2 11">Porphyrin-containing compound metabolism; protoporphyrin-IX biosynthesis; protoporphyrin-IX from protoporphyrinogen-IX: step 1/1.</text>
</comment>
<comment type="similarity">
    <text evidence="3 11">Belongs to the protoporphyrinogen/coproporphyrinogen oxidase family. Protoporphyrinogen oxidase subfamily.</text>
</comment>
<evidence type="ECO:0000313" key="13">
    <source>
        <dbReference type="EMBL" id="KAJ4375781.1"/>
    </source>
</evidence>
<dbReference type="Gene3D" id="3.50.50.60">
    <property type="entry name" value="FAD/NAD(P)-binding domain"/>
    <property type="match status" value="1"/>
</dbReference>
<keyword evidence="5 11" id="KW-0285">Flavoprotein</keyword>
<evidence type="ECO:0000256" key="4">
    <source>
        <dbReference type="ARBA" id="ARBA00012867"/>
    </source>
</evidence>
<dbReference type="SUPFAM" id="SSF51905">
    <property type="entry name" value="FAD/NAD(P)-binding domain"/>
    <property type="match status" value="1"/>
</dbReference>
<dbReference type="NCBIfam" id="TIGR00562">
    <property type="entry name" value="proto_IX_ox"/>
    <property type="match status" value="1"/>
</dbReference>
<keyword evidence="9 11" id="KW-0627">Porphyrin biosynthesis</keyword>